<evidence type="ECO:0000256" key="5">
    <source>
        <dbReference type="SAM" id="MobiDB-lite"/>
    </source>
</evidence>
<proteinExistence type="inferred from homology"/>
<dbReference type="Proteomes" id="UP001281761">
    <property type="component" value="Unassembled WGS sequence"/>
</dbReference>
<feature type="coiled-coil region" evidence="4">
    <location>
        <begin position="130"/>
        <end position="185"/>
    </location>
</feature>
<keyword evidence="3" id="KW-0539">Nucleus</keyword>
<evidence type="ECO:0000256" key="2">
    <source>
        <dbReference type="ARBA" id="ARBA00008044"/>
    </source>
</evidence>
<keyword evidence="7" id="KW-1185">Reference proteome</keyword>
<evidence type="ECO:0000256" key="1">
    <source>
        <dbReference type="ARBA" id="ARBA00004123"/>
    </source>
</evidence>
<dbReference type="InterPro" id="IPR019163">
    <property type="entry name" value="THO_Thoc5"/>
</dbReference>
<accession>A0ABQ9Y6B3</accession>
<evidence type="ECO:0000256" key="4">
    <source>
        <dbReference type="SAM" id="Coils"/>
    </source>
</evidence>
<gene>
    <name evidence="6" type="ORF">BLNAU_5797</name>
</gene>
<evidence type="ECO:0000313" key="6">
    <source>
        <dbReference type="EMBL" id="KAK2959239.1"/>
    </source>
</evidence>
<feature type="compositionally biased region" description="Low complexity" evidence="5">
    <location>
        <begin position="195"/>
        <end position="212"/>
    </location>
</feature>
<comment type="subcellular location">
    <subcellularLocation>
        <location evidence="1">Nucleus</location>
    </subcellularLocation>
</comment>
<dbReference type="Pfam" id="PF09766">
    <property type="entry name" value="FmiP_Thoc5"/>
    <property type="match status" value="1"/>
</dbReference>
<evidence type="ECO:0000313" key="7">
    <source>
        <dbReference type="Proteomes" id="UP001281761"/>
    </source>
</evidence>
<organism evidence="6 7">
    <name type="scientific">Blattamonas nauphoetae</name>
    <dbReference type="NCBI Taxonomy" id="2049346"/>
    <lineage>
        <taxon>Eukaryota</taxon>
        <taxon>Metamonada</taxon>
        <taxon>Preaxostyla</taxon>
        <taxon>Oxymonadida</taxon>
        <taxon>Blattamonas</taxon>
    </lineage>
</organism>
<evidence type="ECO:0008006" key="8">
    <source>
        <dbReference type="Google" id="ProtNLM"/>
    </source>
</evidence>
<name>A0ABQ9Y6B3_9EUKA</name>
<evidence type="ECO:0000256" key="3">
    <source>
        <dbReference type="ARBA" id="ARBA00023242"/>
    </source>
</evidence>
<comment type="similarity">
    <text evidence="2">Belongs to the THOC5 family.</text>
</comment>
<feature type="region of interest" description="Disordered" evidence="5">
    <location>
        <begin position="193"/>
        <end position="212"/>
    </location>
</feature>
<protein>
    <recommendedName>
        <fullName evidence="8">LXG domain-containing protein</fullName>
    </recommendedName>
</protein>
<reference evidence="6 7" key="1">
    <citation type="journal article" date="2022" name="bioRxiv">
        <title>Genomics of Preaxostyla Flagellates Illuminates Evolutionary Transitions and the Path Towards Mitochondrial Loss.</title>
        <authorList>
            <person name="Novak L.V.F."/>
            <person name="Treitli S.C."/>
            <person name="Pyrih J."/>
            <person name="Halakuc P."/>
            <person name="Pipaliya S.V."/>
            <person name="Vacek V."/>
            <person name="Brzon O."/>
            <person name="Soukal P."/>
            <person name="Eme L."/>
            <person name="Dacks J.B."/>
            <person name="Karnkowska A."/>
            <person name="Elias M."/>
            <person name="Hampl V."/>
        </authorList>
    </citation>
    <scope>NUCLEOTIDE SEQUENCE [LARGE SCALE GENOMIC DNA]</scope>
    <source>
        <strain evidence="6">NAU3</strain>
        <tissue evidence="6">Gut</tissue>
    </source>
</reference>
<comment type="caution">
    <text evidence="6">The sequence shown here is derived from an EMBL/GenBank/DDBJ whole genome shotgun (WGS) entry which is preliminary data.</text>
</comment>
<dbReference type="EMBL" id="JARBJD010000031">
    <property type="protein sequence ID" value="KAK2959239.1"/>
    <property type="molecule type" value="Genomic_DNA"/>
</dbReference>
<sequence>MEELNSVFAEITSSVDAVLSIRKESGDQNSIQSHISDQEQLGMIITEAYFQSRDLDQEFTSALDEAKNAFDKANNQLQSVLYAFKKTEDDIRQYRQYNFPEDKLQLATPFDILNSTDADKSRSLIETDVIKFTQTSIEHEKAERKQLIREKKNFHSQISDGNSIIADQDKQAKEITEQLHSIKESVLPLLSLLNPEQTPESPSPLPSSGEET</sequence>
<keyword evidence="4" id="KW-0175">Coiled coil</keyword>